<evidence type="ECO:0000259" key="7">
    <source>
        <dbReference type="Pfam" id="PF00892"/>
    </source>
</evidence>
<feature type="transmembrane region" description="Helical" evidence="6">
    <location>
        <begin position="35"/>
        <end position="52"/>
    </location>
</feature>
<dbReference type="Proteomes" id="UP000013307">
    <property type="component" value="Chromosome"/>
</dbReference>
<keyword evidence="4 6" id="KW-1133">Transmembrane helix</keyword>
<dbReference type="SUPFAM" id="SSF103481">
    <property type="entry name" value="Multidrug resistance efflux transporter EmrE"/>
    <property type="match status" value="2"/>
</dbReference>
<keyword evidence="2" id="KW-1003">Cell membrane</keyword>
<keyword evidence="5 6" id="KW-0472">Membrane</keyword>
<comment type="subcellular location">
    <subcellularLocation>
        <location evidence="1">Cell membrane</location>
        <topology evidence="1">Multi-pass membrane protein</topology>
    </subcellularLocation>
</comment>
<keyword evidence="3 6" id="KW-0812">Transmembrane</keyword>
<dbReference type="InterPro" id="IPR050638">
    <property type="entry name" value="AA-Vitamin_Transporters"/>
</dbReference>
<dbReference type="EMBL" id="CP005290">
    <property type="protein sequence ID" value="AGK62108.1"/>
    <property type="molecule type" value="Genomic_DNA"/>
</dbReference>
<dbReference type="HOGENOM" id="CLU_082650_1_0_2"/>
<feature type="transmembrane region" description="Helical" evidence="6">
    <location>
        <begin position="178"/>
        <end position="195"/>
    </location>
</feature>
<evidence type="ECO:0000256" key="1">
    <source>
        <dbReference type="ARBA" id="ARBA00004651"/>
    </source>
</evidence>
<evidence type="ECO:0000256" key="4">
    <source>
        <dbReference type="ARBA" id="ARBA00022989"/>
    </source>
</evidence>
<dbReference type="KEGG" id="ast:Asulf_02153"/>
<feature type="transmembrane region" description="Helical" evidence="6">
    <location>
        <begin position="150"/>
        <end position="172"/>
    </location>
</feature>
<feature type="transmembrane region" description="Helical" evidence="6">
    <location>
        <begin position="207"/>
        <end position="225"/>
    </location>
</feature>
<dbReference type="GO" id="GO:0005886">
    <property type="term" value="C:plasma membrane"/>
    <property type="evidence" value="ECO:0007669"/>
    <property type="project" value="UniProtKB-SubCell"/>
</dbReference>
<dbReference type="PANTHER" id="PTHR32322:SF18">
    <property type="entry name" value="S-ADENOSYLMETHIONINE_S-ADENOSYLHOMOCYSTEINE TRANSPORTER"/>
    <property type="match status" value="1"/>
</dbReference>
<dbReference type="OrthoDB" id="51679at2157"/>
<dbReference type="AlphaFoldDB" id="N0BGI1"/>
<feature type="domain" description="EamA" evidence="7">
    <location>
        <begin position="3"/>
        <end position="139"/>
    </location>
</feature>
<sequence>MHIGEIFAFLSAIFWAIGAGFYKKGLETTDVWSGNLMRTGFTSLGFIIFMVLNDSLIESINALTLELVFWLIFSAFFAFFLGDVLYLASIKECGVAKAVPISSTYPIFVSVWSFLLFGKLSLYVLFGAILIVMAIKLISKGEEKNSLKGIFLAISASISWSLSITVLELLTSYLPSEAVAGFRFIIAFMFLNLIVAKNGFNFSWNSLLWMGVGGMFVMVLGNYVFVEAIKLIGSAKVSPISAVYPILSAVFAGTVLREKITLRIIAGTLLSFAGVLLVLTG</sequence>
<feature type="transmembrane region" description="Helical" evidence="6">
    <location>
        <begin position="6"/>
        <end position="23"/>
    </location>
</feature>
<protein>
    <submittedName>
        <fullName evidence="8">Putative membrane protein</fullName>
    </submittedName>
</protein>
<feature type="transmembrane region" description="Helical" evidence="6">
    <location>
        <begin position="67"/>
        <end position="88"/>
    </location>
</feature>
<dbReference type="InterPro" id="IPR000620">
    <property type="entry name" value="EamA_dom"/>
</dbReference>
<feature type="transmembrane region" description="Helical" evidence="6">
    <location>
        <begin position="120"/>
        <end position="138"/>
    </location>
</feature>
<dbReference type="eggNOG" id="arCOG00272">
    <property type="taxonomic scope" value="Archaea"/>
</dbReference>
<evidence type="ECO:0000256" key="3">
    <source>
        <dbReference type="ARBA" id="ARBA00022692"/>
    </source>
</evidence>
<accession>N0BGI1</accession>
<evidence type="ECO:0000313" key="9">
    <source>
        <dbReference type="Proteomes" id="UP000013307"/>
    </source>
</evidence>
<evidence type="ECO:0000256" key="2">
    <source>
        <dbReference type="ARBA" id="ARBA00022475"/>
    </source>
</evidence>
<dbReference type="STRING" id="387631.Asulf_02153"/>
<name>N0BGI1_9EURY</name>
<feature type="domain" description="EamA" evidence="7">
    <location>
        <begin position="148"/>
        <end position="279"/>
    </location>
</feature>
<feature type="transmembrane region" description="Helical" evidence="6">
    <location>
        <begin position="237"/>
        <end position="255"/>
    </location>
</feature>
<proteinExistence type="predicted"/>
<dbReference type="RefSeq" id="WP_015591704.1">
    <property type="nucleotide sequence ID" value="NC_021169.1"/>
</dbReference>
<dbReference type="GeneID" id="15393786"/>
<organism evidence="8 9">
    <name type="scientific">Archaeoglobus sulfaticallidus PM70-1</name>
    <dbReference type="NCBI Taxonomy" id="387631"/>
    <lineage>
        <taxon>Archaea</taxon>
        <taxon>Methanobacteriati</taxon>
        <taxon>Methanobacteriota</taxon>
        <taxon>Archaeoglobi</taxon>
        <taxon>Archaeoglobales</taxon>
        <taxon>Archaeoglobaceae</taxon>
        <taxon>Archaeoglobus</taxon>
    </lineage>
</organism>
<keyword evidence="9" id="KW-1185">Reference proteome</keyword>
<evidence type="ECO:0000256" key="5">
    <source>
        <dbReference type="ARBA" id="ARBA00023136"/>
    </source>
</evidence>
<feature type="transmembrane region" description="Helical" evidence="6">
    <location>
        <begin position="262"/>
        <end position="280"/>
    </location>
</feature>
<evidence type="ECO:0000313" key="8">
    <source>
        <dbReference type="EMBL" id="AGK62108.1"/>
    </source>
</evidence>
<dbReference type="PANTHER" id="PTHR32322">
    <property type="entry name" value="INNER MEMBRANE TRANSPORTER"/>
    <property type="match status" value="1"/>
</dbReference>
<evidence type="ECO:0000256" key="6">
    <source>
        <dbReference type="SAM" id="Phobius"/>
    </source>
</evidence>
<gene>
    <name evidence="8" type="ORF">Asulf_02153</name>
</gene>
<dbReference type="Pfam" id="PF00892">
    <property type="entry name" value="EamA"/>
    <property type="match status" value="2"/>
</dbReference>
<dbReference type="InterPro" id="IPR037185">
    <property type="entry name" value="EmrE-like"/>
</dbReference>
<reference evidence="8 9" key="1">
    <citation type="journal article" date="2013" name="Genome Announc.">
        <title>Complete Genome Sequence of the Thermophilic and Facultatively Chemolithoautotrophic Sulfate Reducer Archaeoglobus sulfaticallidus Strain PM70-1T.</title>
        <authorList>
            <person name="Stokke R."/>
            <person name="Hocking W.P."/>
            <person name="Steinsbu B.O."/>
            <person name="Steen I.H."/>
        </authorList>
    </citation>
    <scope>NUCLEOTIDE SEQUENCE [LARGE SCALE GENOMIC DNA]</scope>
    <source>
        <strain evidence="8">PM70-1</strain>
    </source>
</reference>